<dbReference type="EMBL" id="KV417267">
    <property type="protein sequence ID" value="KZP01364.1"/>
    <property type="molecule type" value="Genomic_DNA"/>
</dbReference>
<proteinExistence type="predicted"/>
<sequence>MDNDPACPIPLPNCMCGRRSRRYVQCKAGPMQGEDICLCGERNEWLEKQRLALELAGKLECLPVAKRPRNKHLDDAESRWGSGTLDKDLRSVDPKDQAPGCDFFMYRSKWEDQERRRRTQAQASTAHAIPPAQPHKTTKRGVIDLTTDAPGLPAAPKTSKKPLWTKASALPGGLSGPPVGREHRPSDHHSSRYHQGMYRQGKPYDRPRTCLHEHLAREGSRSDVPWSTEAQPSHTQEEEDYWSPEIDVIFADYEDTSPPVAGRSEPGPGPSRSAAVPAVPDLVPDEDDDDQDELEWNEWFDRMMVHVHEEFAERLQRERCRRMTGKGKGRAADR</sequence>
<feature type="compositionally biased region" description="Basic and acidic residues" evidence="1">
    <location>
        <begin position="180"/>
        <end position="190"/>
    </location>
</feature>
<dbReference type="AlphaFoldDB" id="A0A167RWY4"/>
<feature type="compositionally biased region" description="Basic and acidic residues" evidence="1">
    <location>
        <begin position="202"/>
        <end position="221"/>
    </location>
</feature>
<accession>A0A167RWY4</accession>
<organism evidence="2 3">
    <name type="scientific">Calocera viscosa (strain TUFC12733)</name>
    <dbReference type="NCBI Taxonomy" id="1330018"/>
    <lineage>
        <taxon>Eukaryota</taxon>
        <taxon>Fungi</taxon>
        <taxon>Dikarya</taxon>
        <taxon>Basidiomycota</taxon>
        <taxon>Agaricomycotina</taxon>
        <taxon>Dacrymycetes</taxon>
        <taxon>Dacrymycetales</taxon>
        <taxon>Dacrymycetaceae</taxon>
        <taxon>Calocera</taxon>
    </lineage>
</organism>
<dbReference type="Proteomes" id="UP000076738">
    <property type="component" value="Unassembled WGS sequence"/>
</dbReference>
<name>A0A167RWY4_CALVF</name>
<evidence type="ECO:0000313" key="2">
    <source>
        <dbReference type="EMBL" id="KZP01364.1"/>
    </source>
</evidence>
<feature type="region of interest" description="Disordered" evidence="1">
    <location>
        <begin position="255"/>
        <end position="292"/>
    </location>
</feature>
<feature type="region of interest" description="Disordered" evidence="1">
    <location>
        <begin position="112"/>
        <end position="242"/>
    </location>
</feature>
<protein>
    <submittedName>
        <fullName evidence="2">Uncharacterized protein</fullName>
    </submittedName>
</protein>
<evidence type="ECO:0000313" key="3">
    <source>
        <dbReference type="Proteomes" id="UP000076738"/>
    </source>
</evidence>
<evidence type="ECO:0000256" key="1">
    <source>
        <dbReference type="SAM" id="MobiDB-lite"/>
    </source>
</evidence>
<keyword evidence="3" id="KW-1185">Reference proteome</keyword>
<gene>
    <name evidence="2" type="ORF">CALVIDRAFT_524425</name>
</gene>
<feature type="compositionally biased region" description="Acidic residues" evidence="1">
    <location>
        <begin position="283"/>
        <end position="292"/>
    </location>
</feature>
<reference evidence="2 3" key="1">
    <citation type="journal article" date="2016" name="Mol. Biol. Evol.">
        <title>Comparative Genomics of Early-Diverging Mushroom-Forming Fungi Provides Insights into the Origins of Lignocellulose Decay Capabilities.</title>
        <authorList>
            <person name="Nagy L.G."/>
            <person name="Riley R."/>
            <person name="Tritt A."/>
            <person name="Adam C."/>
            <person name="Daum C."/>
            <person name="Floudas D."/>
            <person name="Sun H."/>
            <person name="Yadav J.S."/>
            <person name="Pangilinan J."/>
            <person name="Larsson K.H."/>
            <person name="Matsuura K."/>
            <person name="Barry K."/>
            <person name="Labutti K."/>
            <person name="Kuo R."/>
            <person name="Ohm R.A."/>
            <person name="Bhattacharya S.S."/>
            <person name="Shirouzu T."/>
            <person name="Yoshinaga Y."/>
            <person name="Martin F.M."/>
            <person name="Grigoriev I.V."/>
            <person name="Hibbett D.S."/>
        </authorList>
    </citation>
    <scope>NUCLEOTIDE SEQUENCE [LARGE SCALE GENOMIC DNA]</scope>
    <source>
        <strain evidence="2 3">TUFC12733</strain>
    </source>
</reference>